<feature type="chain" id="PRO_5043426943" evidence="2">
    <location>
        <begin position="20"/>
        <end position="549"/>
    </location>
</feature>
<accession>A0AAV1I7W0</accession>
<comment type="caution">
    <text evidence="3">The sequence shown here is derived from an EMBL/GenBank/DDBJ whole genome shotgun (WGS) entry which is preliminary data.</text>
</comment>
<feature type="signal peptide" evidence="2">
    <location>
        <begin position="1"/>
        <end position="19"/>
    </location>
</feature>
<keyword evidence="4" id="KW-1185">Reference proteome</keyword>
<evidence type="ECO:0000313" key="4">
    <source>
        <dbReference type="Proteomes" id="UP001314263"/>
    </source>
</evidence>
<evidence type="ECO:0000256" key="2">
    <source>
        <dbReference type="SAM" id="SignalP"/>
    </source>
</evidence>
<gene>
    <name evidence="3" type="ORF">CVIRNUC_006007</name>
</gene>
<dbReference type="AlphaFoldDB" id="A0AAV1I7W0"/>
<sequence length="549" mass="54557">MLISCLLAVLLCGVWPASGRAVPDPAATQPTHQFTSQQVAQLRDLSAALTSSASAPAPAPTQKIFQDGAAAADTALVALSPSRAPASEFSVAQQQALAAVIEAYERGVQTPAQGIGAERSRTARAEFAPAPATANASGNASGSITYPAQGPDPAQELTPAQRAAIKKVFSPPSAGKEDAGGDITYPAQAPDAAQELTPAQRAAIRGIFSPPSAGKEDDGGAITYPAHAPDPAEHLTPAQREQLRRIFADSPLASPPSSGDTNSSSLAAAVRGGSAAAAAATSMPIGGSALAPASAISAEAEDMAAPGEAAPAAWPQTIQAPKQGGGSSALVQALLKAPGPAVAVQLPIAEAPGPLKATSPSAIASAPQAAAYAPEQMPTVSLQASSGSEGASNPADSVKAAAKQVQSFLTSGANSSVAQQNSTGFALPTAHKNSSSEAKAIGNLVAGSVQLGADLAESGHAVSLAAEERAVFVEKLKADFESLSLAIANLPVGLIPFPDRAKVALQQLNTDVVHGVSSGNLNVEAIAQDNHAVQAALGVVLGGQNASQQ</sequence>
<feature type="region of interest" description="Disordered" evidence="1">
    <location>
        <begin position="129"/>
        <end position="157"/>
    </location>
</feature>
<name>A0AAV1I7W0_9CHLO</name>
<protein>
    <submittedName>
        <fullName evidence="3">Uncharacterized protein</fullName>
    </submittedName>
</protein>
<dbReference type="Proteomes" id="UP001314263">
    <property type="component" value="Unassembled WGS sequence"/>
</dbReference>
<keyword evidence="2" id="KW-0732">Signal</keyword>
<feature type="region of interest" description="Disordered" evidence="1">
    <location>
        <begin position="208"/>
        <end position="233"/>
    </location>
</feature>
<reference evidence="3 4" key="1">
    <citation type="submission" date="2023-10" db="EMBL/GenBank/DDBJ databases">
        <authorList>
            <person name="Maclean D."/>
            <person name="Macfadyen A."/>
        </authorList>
    </citation>
    <scope>NUCLEOTIDE SEQUENCE [LARGE SCALE GENOMIC DNA]</scope>
</reference>
<evidence type="ECO:0000256" key="1">
    <source>
        <dbReference type="SAM" id="MobiDB-lite"/>
    </source>
</evidence>
<evidence type="ECO:0000313" key="3">
    <source>
        <dbReference type="EMBL" id="CAK0782812.1"/>
    </source>
</evidence>
<feature type="compositionally biased region" description="Low complexity" evidence="1">
    <location>
        <begin position="129"/>
        <end position="142"/>
    </location>
</feature>
<organism evidence="3 4">
    <name type="scientific">Coccomyxa viridis</name>
    <dbReference type="NCBI Taxonomy" id="1274662"/>
    <lineage>
        <taxon>Eukaryota</taxon>
        <taxon>Viridiplantae</taxon>
        <taxon>Chlorophyta</taxon>
        <taxon>core chlorophytes</taxon>
        <taxon>Trebouxiophyceae</taxon>
        <taxon>Trebouxiophyceae incertae sedis</taxon>
        <taxon>Coccomyxaceae</taxon>
        <taxon>Coccomyxa</taxon>
    </lineage>
</organism>
<proteinExistence type="predicted"/>
<dbReference type="EMBL" id="CAUYUE010000007">
    <property type="protein sequence ID" value="CAK0782812.1"/>
    <property type="molecule type" value="Genomic_DNA"/>
</dbReference>